<evidence type="ECO:0000256" key="2">
    <source>
        <dbReference type="ARBA" id="ARBA00006906"/>
    </source>
</evidence>
<keyword evidence="7" id="KW-1185">Reference proteome</keyword>
<keyword evidence="5" id="KW-0119">Carbohydrate metabolism</keyword>
<dbReference type="EMBL" id="BONW01000039">
    <property type="protein sequence ID" value="GIG91576.1"/>
    <property type="molecule type" value="Genomic_DNA"/>
</dbReference>
<dbReference type="Pfam" id="PF01081">
    <property type="entry name" value="Aldolase"/>
    <property type="match status" value="1"/>
</dbReference>
<dbReference type="InterPro" id="IPR000887">
    <property type="entry name" value="Aldlse_KDPG_KHG"/>
</dbReference>
<protein>
    <submittedName>
        <fullName evidence="6">Aldolase</fullName>
    </submittedName>
</protein>
<sequence length="205" mass="20397">MNLPDVLRRHRLLAAVRGDDPDAALASVLALAEAGIALVEVSLTSRDEAGVLVRARAALGPDAPLGAGTVLTEADVVQAEQAGASFVVTPGLVPAVAEAVRLGLPALVGALTPTEVVAASLAGAAAVKLFPASLGGPAYLRALREPFPDVPFVPFGGVDVESAPEYLAAGAVAVGVSESLLGTAPRGGDLAALRLRATAFRAAVS</sequence>
<dbReference type="PANTHER" id="PTHR30246">
    <property type="entry name" value="2-KETO-3-DEOXY-6-PHOSPHOGLUCONATE ALDOLASE"/>
    <property type="match status" value="1"/>
</dbReference>
<evidence type="ECO:0000256" key="1">
    <source>
        <dbReference type="ARBA" id="ARBA00004761"/>
    </source>
</evidence>
<evidence type="ECO:0000256" key="3">
    <source>
        <dbReference type="ARBA" id="ARBA00011233"/>
    </source>
</evidence>
<evidence type="ECO:0000256" key="4">
    <source>
        <dbReference type="ARBA" id="ARBA00023239"/>
    </source>
</evidence>
<reference evidence="6 7" key="1">
    <citation type="submission" date="2021-01" db="EMBL/GenBank/DDBJ databases">
        <title>Whole genome shotgun sequence of Plantactinospora endophytica NBRC 110450.</title>
        <authorList>
            <person name="Komaki H."/>
            <person name="Tamura T."/>
        </authorList>
    </citation>
    <scope>NUCLEOTIDE SEQUENCE [LARGE SCALE GENOMIC DNA]</scope>
    <source>
        <strain evidence="6 7">NBRC 110450</strain>
    </source>
</reference>
<comment type="caution">
    <text evidence="6">The sequence shown here is derived from an EMBL/GenBank/DDBJ whole genome shotgun (WGS) entry which is preliminary data.</text>
</comment>
<name>A0ABQ4EBC2_9ACTN</name>
<evidence type="ECO:0000256" key="5">
    <source>
        <dbReference type="ARBA" id="ARBA00023277"/>
    </source>
</evidence>
<dbReference type="Proteomes" id="UP000646749">
    <property type="component" value="Unassembled WGS sequence"/>
</dbReference>
<dbReference type="PROSITE" id="PS00160">
    <property type="entry name" value="ALDOLASE_KDPG_KHG_2"/>
    <property type="match status" value="1"/>
</dbReference>
<evidence type="ECO:0000313" key="6">
    <source>
        <dbReference type="EMBL" id="GIG91576.1"/>
    </source>
</evidence>
<comment type="subunit">
    <text evidence="3">Homotrimer.</text>
</comment>
<comment type="similarity">
    <text evidence="2">Belongs to the KHG/KDPG aldolase family.</text>
</comment>
<dbReference type="Gene3D" id="3.20.20.70">
    <property type="entry name" value="Aldolase class I"/>
    <property type="match status" value="1"/>
</dbReference>
<comment type="pathway">
    <text evidence="1">Carbohydrate acid metabolism.</text>
</comment>
<organism evidence="6 7">
    <name type="scientific">Plantactinospora endophytica</name>
    <dbReference type="NCBI Taxonomy" id="673535"/>
    <lineage>
        <taxon>Bacteria</taxon>
        <taxon>Bacillati</taxon>
        <taxon>Actinomycetota</taxon>
        <taxon>Actinomycetes</taxon>
        <taxon>Micromonosporales</taxon>
        <taxon>Micromonosporaceae</taxon>
        <taxon>Plantactinospora</taxon>
    </lineage>
</organism>
<accession>A0ABQ4EBC2</accession>
<dbReference type="RefSeq" id="WP_203869950.1">
    <property type="nucleotide sequence ID" value="NZ_BONW01000039.1"/>
</dbReference>
<dbReference type="InterPro" id="IPR013785">
    <property type="entry name" value="Aldolase_TIM"/>
</dbReference>
<keyword evidence="4" id="KW-0456">Lyase</keyword>
<dbReference type="PANTHER" id="PTHR30246:SF1">
    <property type="entry name" value="2-DEHYDRO-3-DEOXY-6-PHOSPHOGALACTONATE ALDOLASE-RELATED"/>
    <property type="match status" value="1"/>
</dbReference>
<dbReference type="SUPFAM" id="SSF51569">
    <property type="entry name" value="Aldolase"/>
    <property type="match status" value="1"/>
</dbReference>
<gene>
    <name evidence="6" type="ORF">Pen02_65120</name>
</gene>
<dbReference type="InterPro" id="IPR031338">
    <property type="entry name" value="KDPG/KHG_AS_2"/>
</dbReference>
<dbReference type="CDD" id="cd00452">
    <property type="entry name" value="KDPG_aldolase"/>
    <property type="match status" value="1"/>
</dbReference>
<proteinExistence type="inferred from homology"/>
<evidence type="ECO:0000313" key="7">
    <source>
        <dbReference type="Proteomes" id="UP000646749"/>
    </source>
</evidence>